<evidence type="ECO:0000313" key="2">
    <source>
        <dbReference type="EMBL" id="MFC4306070.1"/>
    </source>
</evidence>
<keyword evidence="3" id="KW-1185">Reference proteome</keyword>
<organism evidence="2 3">
    <name type="scientific">Cohnella boryungensis</name>
    <dbReference type="NCBI Taxonomy" id="768479"/>
    <lineage>
        <taxon>Bacteria</taxon>
        <taxon>Bacillati</taxon>
        <taxon>Bacillota</taxon>
        <taxon>Bacilli</taxon>
        <taxon>Bacillales</taxon>
        <taxon>Paenibacillaceae</taxon>
        <taxon>Cohnella</taxon>
    </lineage>
</organism>
<evidence type="ECO:0000259" key="1">
    <source>
        <dbReference type="Pfam" id="PF01068"/>
    </source>
</evidence>
<dbReference type="Gene3D" id="3.30.470.30">
    <property type="entry name" value="DNA ligase/mRNA capping enzyme"/>
    <property type="match status" value="1"/>
</dbReference>
<sequence>MTERGKRSMYLAPMLPVAGSAPFDDKRYIFEPRIDGQRLLLSMQNGLVHLFTRHGNEIAPRYPELHRVPIDDNSDVLLDGVVTCLNRDTGMTDYEALLDRSKCIKPMHIQEGVRQSPVHYFVFDILRYRGKDVRGKTLTERKTLLHKALTGNRYFSFIPGLPDHGVALYRALTAKGFGGIVAKRKSSPYVSRADDNWRSIVHYNYAIVQIAGYRKNQFGWLLKHRERIVGLLDGDVPSAYRNAFLGVSSILKLNEDRDYVYVRPDIEARVRFRRWTREGRLYAPELIDFVAP</sequence>
<dbReference type="Gene3D" id="3.30.1490.70">
    <property type="match status" value="1"/>
</dbReference>
<dbReference type="Pfam" id="PF01068">
    <property type="entry name" value="DNA_ligase_A_M"/>
    <property type="match status" value="1"/>
</dbReference>
<proteinExistence type="predicted"/>
<gene>
    <name evidence="2" type="ORF">ACFO1S_21805</name>
</gene>
<protein>
    <submittedName>
        <fullName evidence="2">ATP-dependent DNA ligase</fullName>
    </submittedName>
</protein>
<comment type="caution">
    <text evidence="2">The sequence shown here is derived from an EMBL/GenBank/DDBJ whole genome shotgun (WGS) entry which is preliminary data.</text>
</comment>
<feature type="domain" description="ATP-dependent DNA ligase family profile" evidence="1">
    <location>
        <begin position="25"/>
        <end position="191"/>
    </location>
</feature>
<name>A0ABV8SFR5_9BACL</name>
<dbReference type="GO" id="GO:0016874">
    <property type="term" value="F:ligase activity"/>
    <property type="evidence" value="ECO:0007669"/>
    <property type="project" value="UniProtKB-KW"/>
</dbReference>
<dbReference type="SUPFAM" id="SSF56091">
    <property type="entry name" value="DNA ligase/mRNA capping enzyme, catalytic domain"/>
    <property type="match status" value="1"/>
</dbReference>
<dbReference type="Proteomes" id="UP001595755">
    <property type="component" value="Unassembled WGS sequence"/>
</dbReference>
<dbReference type="EMBL" id="JBHSED010000058">
    <property type="protein sequence ID" value="MFC4306070.1"/>
    <property type="molecule type" value="Genomic_DNA"/>
</dbReference>
<evidence type="ECO:0000313" key="3">
    <source>
        <dbReference type="Proteomes" id="UP001595755"/>
    </source>
</evidence>
<keyword evidence="2" id="KW-0436">Ligase</keyword>
<reference evidence="3" key="1">
    <citation type="journal article" date="2019" name="Int. J. Syst. Evol. Microbiol.">
        <title>The Global Catalogue of Microorganisms (GCM) 10K type strain sequencing project: providing services to taxonomists for standard genome sequencing and annotation.</title>
        <authorList>
            <consortium name="The Broad Institute Genomics Platform"/>
            <consortium name="The Broad Institute Genome Sequencing Center for Infectious Disease"/>
            <person name="Wu L."/>
            <person name="Ma J."/>
        </authorList>
    </citation>
    <scope>NUCLEOTIDE SEQUENCE [LARGE SCALE GENOMIC DNA]</scope>
    <source>
        <strain evidence="3">CGMCC 4.1641</strain>
    </source>
</reference>
<dbReference type="InterPro" id="IPR012310">
    <property type="entry name" value="DNA_ligase_ATP-dep_cent"/>
</dbReference>
<accession>A0ABV8SFR5</accession>